<dbReference type="PROSITE" id="PS51318">
    <property type="entry name" value="TAT"/>
    <property type="match status" value="1"/>
</dbReference>
<evidence type="ECO:0000259" key="3">
    <source>
        <dbReference type="Pfam" id="PF07940"/>
    </source>
</evidence>
<dbReference type="Gene3D" id="2.60.120.260">
    <property type="entry name" value="Galactose-binding domain-like"/>
    <property type="match status" value="1"/>
</dbReference>
<dbReference type="RefSeq" id="WP_273736891.1">
    <property type="nucleotide sequence ID" value="NZ_JAQIVI010000022.1"/>
</dbReference>
<dbReference type="EMBL" id="JBHSWV010000022">
    <property type="protein sequence ID" value="MFC6763791.1"/>
    <property type="molecule type" value="Genomic_DNA"/>
</dbReference>
<name>A0ABD5SJE6_9EURY</name>
<evidence type="ECO:0000313" key="4">
    <source>
        <dbReference type="EMBL" id="MFC6763791.1"/>
    </source>
</evidence>
<evidence type="ECO:0000313" key="5">
    <source>
        <dbReference type="Proteomes" id="UP001596383"/>
    </source>
</evidence>
<feature type="domain" description="Heparinase II/III-like C-terminal" evidence="3">
    <location>
        <begin position="769"/>
        <end position="895"/>
    </location>
</feature>
<organism evidence="4 5">
    <name type="scientific">Natrinema soli</name>
    <dbReference type="NCBI Taxonomy" id="1930624"/>
    <lineage>
        <taxon>Archaea</taxon>
        <taxon>Methanobacteriati</taxon>
        <taxon>Methanobacteriota</taxon>
        <taxon>Stenosarchaea group</taxon>
        <taxon>Halobacteria</taxon>
        <taxon>Halobacteriales</taxon>
        <taxon>Natrialbaceae</taxon>
        <taxon>Natrinema</taxon>
    </lineage>
</organism>
<dbReference type="Proteomes" id="UP001596383">
    <property type="component" value="Unassembled WGS sequence"/>
</dbReference>
<comment type="subcellular location">
    <subcellularLocation>
        <location evidence="1">Cell envelope</location>
    </subcellularLocation>
</comment>
<keyword evidence="5" id="KW-1185">Reference proteome</keyword>
<proteinExistence type="predicted"/>
<reference evidence="4 5" key="1">
    <citation type="journal article" date="2019" name="Int. J. Syst. Evol. Microbiol.">
        <title>The Global Catalogue of Microorganisms (GCM) 10K type strain sequencing project: providing services to taxonomists for standard genome sequencing and annotation.</title>
        <authorList>
            <consortium name="The Broad Institute Genomics Platform"/>
            <consortium name="The Broad Institute Genome Sequencing Center for Infectious Disease"/>
            <person name="Wu L."/>
            <person name="Ma J."/>
        </authorList>
    </citation>
    <scope>NUCLEOTIDE SEQUENCE [LARGE SCALE GENOMIC DNA]</scope>
    <source>
        <strain evidence="4 5">LMG 29247</strain>
    </source>
</reference>
<sequence length="1256" mass="139189">MASDNPTTSTPRWQHDGLCTVIDRSPDIDVLRRSFLATTGAGIVGGLLAGSETTRAAEDDASHRKTRPTVWTAEMRQNARQNVTEYDWAESRRDSAVETANGLLDRWGPDLDSLWSLITSQDIPRGGGVSAERNILGGYSDPGTDRRWKIETTVENPNGDGNLVVPTNDFGAYRQSGLDERGMFDPELADDSLLVNEEHPEMGDGWGVDDGWGWVDEDDDLGAGEGNRWNFVAYYNHWFVWRPGGVRRLVVALQDAYLLTGDPTYAVAGLVVLDRIADVYPEMSIWEYKQSDGFMNNHGGRQTGRILGGSWETNLVRDLMPAYDAFFPALEDDEVSNEVIGFLERKTEEFPGLDGKGSVRQIRENIEENFIQEMLPAAKESDLVPSRGQRPAVALSARVQDDVRENGYTREALEWLFQPGGEQFVGDVWNEEPENWVTTGGEVLTPLINQCDRDGYWHEAAPLYNRIQMASIRQVAEVLKGYDGFDGADLYQHPKMQQALGINSDLILLDTLVPEIGDTHAYSGDNWVSQSGIEDGYEVTGDSRFAQLWHFVNGYSTTGIRGSIYDADPDRLGDEIQSIVNAEGPLDLPSQNLAGYGFAALRDGENYMNQQFGTVFDTSILFNDASTAINDSFEEAIQLEAEQEGEQWSFTFDVDVAGEYELEHEALFTSSYGIYELYLNGEHVDTVDFMAGGSGRDVLSSVEALPEGTNTIRWVNVGKNADSSGYKMALYSLTLLDEEDRARRDDAAELGNAKRAVWLYYGRNGIGGGGTPHGHRDALNIGIAANEMELARDLGYPERTGTYAPRQFFTDNTLSHNTVVVDEGGQKHHWVGEPRHFEGNDERVNLIDVEAPNVYDQTDEYRRTTAMITVDDEHSYAVDFFTVEGGDDHRFSFHGTKADVSTEGLHLVAQEGGTLAGEDVPFGDGTYDEAMYDADGARTAGAGFNYFDNVERDRDPGEKIAVEWDVEDHFDVRDDDAEAVRMRLTSFGDFDDVALADGYPPQSSSSAEPEPSIRYAFLNRSGSDLESTFVSTIEHYEGERVVDSVEKVDVTGGEAHAVRVELTSGRTDYIVCAFDENATLVVDETFEFKGFFGVYSVEDDDPEYAYVHDGRRLAPLGSGPIVQEAYSEIKGFVEDFTEGMSLENELAVRIGSGHPPELERHAGFVYVDNDNSDPWRGEPDPTNPIEGRDQRGRGNGAYPIEAIGDGGGNIVTVDVGDKTFTRDFVDSEQLEAGGYNYIIDEDDDVRIPLTATWSRE</sequence>
<accession>A0ABD5SJE6</accession>
<dbReference type="Pfam" id="PF07940">
    <property type="entry name" value="Hepar_II_III_C"/>
    <property type="match status" value="1"/>
</dbReference>
<comment type="caution">
    <text evidence="4">The sequence shown here is derived from an EMBL/GenBank/DDBJ whole genome shotgun (WGS) entry which is preliminary data.</text>
</comment>
<dbReference type="InterPro" id="IPR012480">
    <property type="entry name" value="Hepar_II_III_C"/>
</dbReference>
<protein>
    <submittedName>
        <fullName evidence="4">Heparinase II/III family protein</fullName>
    </submittedName>
</protein>
<dbReference type="Gene3D" id="1.50.10.100">
    <property type="entry name" value="Chondroitin AC/alginate lyase"/>
    <property type="match status" value="1"/>
</dbReference>
<dbReference type="InterPro" id="IPR008929">
    <property type="entry name" value="Chondroitin_lyas"/>
</dbReference>
<evidence type="ECO:0000256" key="2">
    <source>
        <dbReference type="SAM" id="MobiDB-lite"/>
    </source>
</evidence>
<dbReference type="InterPro" id="IPR006311">
    <property type="entry name" value="TAT_signal"/>
</dbReference>
<evidence type="ECO:0000256" key="1">
    <source>
        <dbReference type="ARBA" id="ARBA00004196"/>
    </source>
</evidence>
<gene>
    <name evidence="4" type="ORF">ACFQE6_01520</name>
</gene>
<feature type="region of interest" description="Disordered" evidence="2">
    <location>
        <begin position="1169"/>
        <end position="1195"/>
    </location>
</feature>
<dbReference type="AlphaFoldDB" id="A0ABD5SJE6"/>
<dbReference type="Gene3D" id="2.70.98.70">
    <property type="match status" value="1"/>
</dbReference>